<organism evidence="2 3">
    <name type="scientific">Leptolyngbya boryana NIES-2135</name>
    <dbReference type="NCBI Taxonomy" id="1973484"/>
    <lineage>
        <taxon>Bacteria</taxon>
        <taxon>Bacillati</taxon>
        <taxon>Cyanobacteriota</taxon>
        <taxon>Cyanophyceae</taxon>
        <taxon>Leptolyngbyales</taxon>
        <taxon>Leptolyngbyaceae</taxon>
        <taxon>Leptolyngbya group</taxon>
        <taxon>Leptolyngbya</taxon>
    </lineage>
</organism>
<dbReference type="EMBL" id="AP018203">
    <property type="protein sequence ID" value="BAY58596.1"/>
    <property type="molecule type" value="Genomic_DNA"/>
</dbReference>
<protein>
    <submittedName>
        <fullName evidence="2">Excinuclease ABC subunit C</fullName>
    </submittedName>
</protein>
<name>A0A1Z4JPF0_LEPBY</name>
<dbReference type="SUPFAM" id="SSF82771">
    <property type="entry name" value="GIY-YIG endonuclease"/>
    <property type="match status" value="1"/>
</dbReference>
<dbReference type="InterPro" id="IPR000305">
    <property type="entry name" value="GIY-YIG_endonuc"/>
</dbReference>
<sequence>MQLEEEAQTILNRLSLMPFDECYPLSREFRNMPAVGGLYAVRHRAEGILYIGLAVSLRRRFRDNGHKAFFWAFLDCYSPFDIRIAVELLTIQSFREGDRLETLMIRSAQPRYNVRKKREE</sequence>
<dbReference type="PROSITE" id="PS50164">
    <property type="entry name" value="GIY_YIG"/>
    <property type="match status" value="1"/>
</dbReference>
<dbReference type="Gene3D" id="3.40.1440.10">
    <property type="entry name" value="GIY-YIG endonuclease"/>
    <property type="match status" value="1"/>
</dbReference>
<dbReference type="InterPro" id="IPR035901">
    <property type="entry name" value="GIY-YIG_endonuc_sf"/>
</dbReference>
<keyword evidence="3" id="KW-1185">Reference proteome</keyword>
<dbReference type="SMART" id="SM00465">
    <property type="entry name" value="GIYc"/>
    <property type="match status" value="1"/>
</dbReference>
<dbReference type="Proteomes" id="UP000217895">
    <property type="component" value="Chromosome"/>
</dbReference>
<gene>
    <name evidence="2" type="ORF">NIES2135_54690</name>
</gene>
<evidence type="ECO:0000313" key="3">
    <source>
        <dbReference type="Proteomes" id="UP000217895"/>
    </source>
</evidence>
<evidence type="ECO:0000313" key="2">
    <source>
        <dbReference type="EMBL" id="BAY58596.1"/>
    </source>
</evidence>
<evidence type="ECO:0000259" key="1">
    <source>
        <dbReference type="PROSITE" id="PS50164"/>
    </source>
</evidence>
<proteinExistence type="predicted"/>
<reference evidence="2 3" key="1">
    <citation type="submission" date="2017-06" db="EMBL/GenBank/DDBJ databases">
        <title>Genome sequencing of cyanobaciteial culture collection at National Institute for Environmental Studies (NIES).</title>
        <authorList>
            <person name="Hirose Y."/>
            <person name="Shimura Y."/>
            <person name="Fujisawa T."/>
            <person name="Nakamura Y."/>
            <person name="Kawachi M."/>
        </authorList>
    </citation>
    <scope>NUCLEOTIDE SEQUENCE [LARGE SCALE GENOMIC DNA]</scope>
    <source>
        <strain evidence="2 3">NIES-2135</strain>
    </source>
</reference>
<feature type="domain" description="GIY-YIG" evidence="1">
    <location>
        <begin position="34"/>
        <end position="114"/>
    </location>
</feature>
<dbReference type="Pfam" id="PF01541">
    <property type="entry name" value="GIY-YIG"/>
    <property type="match status" value="1"/>
</dbReference>
<dbReference type="AlphaFoldDB" id="A0A1Z4JPF0"/>
<accession>A0A1Z4JPF0</accession>